<evidence type="ECO:0008006" key="4">
    <source>
        <dbReference type="Google" id="ProtNLM"/>
    </source>
</evidence>
<feature type="region of interest" description="Disordered" evidence="1">
    <location>
        <begin position="148"/>
        <end position="172"/>
    </location>
</feature>
<evidence type="ECO:0000256" key="1">
    <source>
        <dbReference type="SAM" id="MobiDB-lite"/>
    </source>
</evidence>
<comment type="caution">
    <text evidence="2">The sequence shown here is derived from an EMBL/GenBank/DDBJ whole genome shotgun (WGS) entry which is preliminary data.</text>
</comment>
<organism evidence="2 3">
    <name type="scientific">Candidatus Kaiserbacteria bacterium RIFCSPHIGHO2_12_FULL_53_13</name>
    <dbReference type="NCBI Taxonomy" id="1798502"/>
    <lineage>
        <taxon>Bacteria</taxon>
        <taxon>Candidatus Kaiseribacteriota</taxon>
    </lineage>
</organism>
<sequence>MIEKYHAGDDLNNREPQIDKSRRGFLRTAAAGVAAGVVGDRLVSKLNKPTSIDTTGGPAKLLSPKAQEALRQGNPEAVETGRGLIRRYTEMLYKENQSCIDLERQLQELLENDPDNEGQMNLLLSGIRLSTKQQELYMSARRELMKWIPDHREDSKPEKGMSKGKPVKRVEA</sequence>
<protein>
    <recommendedName>
        <fullName evidence="4">Twin-arginine translocation signal domain-containing protein</fullName>
    </recommendedName>
</protein>
<dbReference type="NCBIfam" id="TIGR01409">
    <property type="entry name" value="TAT_signal_seq"/>
    <property type="match status" value="1"/>
</dbReference>
<dbReference type="AlphaFoldDB" id="A0A1F6EAG6"/>
<dbReference type="Proteomes" id="UP000176689">
    <property type="component" value="Unassembled WGS sequence"/>
</dbReference>
<name>A0A1F6EAG6_9BACT</name>
<accession>A0A1F6EAG6</accession>
<proteinExistence type="predicted"/>
<reference evidence="2 3" key="1">
    <citation type="journal article" date="2016" name="Nat. Commun.">
        <title>Thousands of microbial genomes shed light on interconnected biogeochemical processes in an aquifer system.</title>
        <authorList>
            <person name="Anantharaman K."/>
            <person name="Brown C.T."/>
            <person name="Hug L.A."/>
            <person name="Sharon I."/>
            <person name="Castelle C.J."/>
            <person name="Probst A.J."/>
            <person name="Thomas B.C."/>
            <person name="Singh A."/>
            <person name="Wilkins M.J."/>
            <person name="Karaoz U."/>
            <person name="Brodie E.L."/>
            <person name="Williams K.H."/>
            <person name="Hubbard S.S."/>
            <person name="Banfield J.F."/>
        </authorList>
    </citation>
    <scope>NUCLEOTIDE SEQUENCE [LARGE SCALE GENOMIC DNA]</scope>
</reference>
<feature type="compositionally biased region" description="Basic and acidic residues" evidence="1">
    <location>
        <begin position="148"/>
        <end position="161"/>
    </location>
</feature>
<dbReference type="EMBL" id="MFLP01000021">
    <property type="protein sequence ID" value="OGG70673.1"/>
    <property type="molecule type" value="Genomic_DNA"/>
</dbReference>
<evidence type="ECO:0000313" key="2">
    <source>
        <dbReference type="EMBL" id="OGG70673.1"/>
    </source>
</evidence>
<dbReference type="InterPro" id="IPR019546">
    <property type="entry name" value="TAT_signal_bac_arc"/>
</dbReference>
<evidence type="ECO:0000313" key="3">
    <source>
        <dbReference type="Proteomes" id="UP000176689"/>
    </source>
</evidence>
<gene>
    <name evidence="2" type="ORF">A3F27_01730</name>
</gene>